<organism evidence="2 3">
    <name type="scientific">Crotalaria pallida</name>
    <name type="common">Smooth rattlebox</name>
    <name type="synonym">Crotalaria striata</name>
    <dbReference type="NCBI Taxonomy" id="3830"/>
    <lineage>
        <taxon>Eukaryota</taxon>
        <taxon>Viridiplantae</taxon>
        <taxon>Streptophyta</taxon>
        <taxon>Embryophyta</taxon>
        <taxon>Tracheophyta</taxon>
        <taxon>Spermatophyta</taxon>
        <taxon>Magnoliopsida</taxon>
        <taxon>eudicotyledons</taxon>
        <taxon>Gunneridae</taxon>
        <taxon>Pentapetalae</taxon>
        <taxon>rosids</taxon>
        <taxon>fabids</taxon>
        <taxon>Fabales</taxon>
        <taxon>Fabaceae</taxon>
        <taxon>Papilionoideae</taxon>
        <taxon>50 kb inversion clade</taxon>
        <taxon>genistoids sensu lato</taxon>
        <taxon>core genistoids</taxon>
        <taxon>Crotalarieae</taxon>
        <taxon>Crotalaria</taxon>
    </lineage>
</organism>
<evidence type="ECO:0000256" key="1">
    <source>
        <dbReference type="SAM" id="Phobius"/>
    </source>
</evidence>
<keyword evidence="1" id="KW-0472">Membrane</keyword>
<reference evidence="2 3" key="1">
    <citation type="submission" date="2024-01" db="EMBL/GenBank/DDBJ databases">
        <title>The genomes of 5 underutilized Papilionoideae crops provide insights into root nodulation and disease resistanc.</title>
        <authorList>
            <person name="Yuan L."/>
        </authorList>
    </citation>
    <scope>NUCLEOTIDE SEQUENCE [LARGE SCALE GENOMIC DNA]</scope>
    <source>
        <strain evidence="2">ZHUSHIDOU_FW_LH</strain>
        <tissue evidence="2">Leaf</tissue>
    </source>
</reference>
<dbReference type="EMBL" id="JAYWIO010000004">
    <property type="protein sequence ID" value="KAK7270112.1"/>
    <property type="molecule type" value="Genomic_DNA"/>
</dbReference>
<name>A0AAN9I8E2_CROPI</name>
<dbReference type="Proteomes" id="UP001372338">
    <property type="component" value="Unassembled WGS sequence"/>
</dbReference>
<evidence type="ECO:0000313" key="2">
    <source>
        <dbReference type="EMBL" id="KAK7270112.1"/>
    </source>
</evidence>
<evidence type="ECO:0000313" key="3">
    <source>
        <dbReference type="Proteomes" id="UP001372338"/>
    </source>
</evidence>
<sequence length="86" mass="9642">MLDPQVIQALITILVIIRLLEVTRTAAVMQIKRQRGTMAVIQVIPLNHIQLTPQIPVVLIVLVLQPLRCNISNTTRSGQIITIKQK</sequence>
<keyword evidence="1" id="KW-0812">Transmembrane</keyword>
<protein>
    <submittedName>
        <fullName evidence="2">Uncharacterized protein</fullName>
    </submittedName>
</protein>
<keyword evidence="3" id="KW-1185">Reference proteome</keyword>
<keyword evidence="1" id="KW-1133">Transmembrane helix</keyword>
<dbReference type="AlphaFoldDB" id="A0AAN9I8E2"/>
<proteinExistence type="predicted"/>
<gene>
    <name evidence="2" type="ORF">RIF29_23020</name>
</gene>
<comment type="caution">
    <text evidence="2">The sequence shown here is derived from an EMBL/GenBank/DDBJ whole genome shotgun (WGS) entry which is preliminary data.</text>
</comment>
<feature type="transmembrane region" description="Helical" evidence="1">
    <location>
        <begin position="6"/>
        <end position="27"/>
    </location>
</feature>
<accession>A0AAN9I8E2</accession>